<proteinExistence type="predicted"/>
<organism evidence="2">
    <name type="scientific">marine sediment metagenome</name>
    <dbReference type="NCBI Taxonomy" id="412755"/>
    <lineage>
        <taxon>unclassified sequences</taxon>
        <taxon>metagenomes</taxon>
        <taxon>ecological metagenomes</taxon>
    </lineage>
</organism>
<accession>A0A0F9QQI2</accession>
<reference evidence="2" key="1">
    <citation type="journal article" date="2015" name="Nature">
        <title>Complex archaea that bridge the gap between prokaryotes and eukaryotes.</title>
        <authorList>
            <person name="Spang A."/>
            <person name="Saw J.H."/>
            <person name="Jorgensen S.L."/>
            <person name="Zaremba-Niedzwiedzka K."/>
            <person name="Martijn J."/>
            <person name="Lind A.E."/>
            <person name="van Eijk R."/>
            <person name="Schleper C."/>
            <person name="Guy L."/>
            <person name="Ettema T.J."/>
        </authorList>
    </citation>
    <scope>NUCLEOTIDE SEQUENCE</scope>
</reference>
<protein>
    <submittedName>
        <fullName evidence="2">Uncharacterized protein</fullName>
    </submittedName>
</protein>
<name>A0A0F9QQI2_9ZZZZ</name>
<evidence type="ECO:0000313" key="2">
    <source>
        <dbReference type="EMBL" id="KKN44719.1"/>
    </source>
</evidence>
<dbReference type="EMBL" id="LAZR01001434">
    <property type="protein sequence ID" value="KKN44719.1"/>
    <property type="molecule type" value="Genomic_DNA"/>
</dbReference>
<gene>
    <name evidence="2" type="ORF">LCGC14_0690350</name>
</gene>
<sequence length="63" mass="7316">MGNWDCMGENIGIPEVTRQAMLERLPSEQRKQAEEHQKRLKGHPNEEDLENAKKFAQSILQNL</sequence>
<comment type="caution">
    <text evidence="2">The sequence shown here is derived from an EMBL/GenBank/DDBJ whole genome shotgun (WGS) entry which is preliminary data.</text>
</comment>
<dbReference type="AlphaFoldDB" id="A0A0F9QQI2"/>
<feature type="compositionally biased region" description="Basic and acidic residues" evidence="1">
    <location>
        <begin position="26"/>
        <end position="53"/>
    </location>
</feature>
<feature type="region of interest" description="Disordered" evidence="1">
    <location>
        <begin position="26"/>
        <end position="63"/>
    </location>
</feature>
<evidence type="ECO:0000256" key="1">
    <source>
        <dbReference type="SAM" id="MobiDB-lite"/>
    </source>
</evidence>